<comment type="caution">
    <text evidence="2">The sequence shown here is derived from an EMBL/GenBank/DDBJ whole genome shotgun (WGS) entry which is preliminary data.</text>
</comment>
<keyword evidence="3" id="KW-1185">Reference proteome</keyword>
<dbReference type="OrthoDB" id="268040at2759"/>
<reference evidence="2 3" key="1">
    <citation type="submission" date="2015-07" db="EMBL/GenBank/DDBJ databases">
        <title>High-quality genome of monoxenous trypanosomatid Leptomonas pyrrhocoris.</title>
        <authorList>
            <person name="Flegontov P."/>
            <person name="Butenko A."/>
            <person name="Firsov S."/>
            <person name="Vlcek C."/>
            <person name="Logacheva M.D."/>
            <person name="Field M."/>
            <person name="Filatov D."/>
            <person name="Flegontova O."/>
            <person name="Gerasimov E."/>
            <person name="Jackson A.P."/>
            <person name="Kelly S."/>
            <person name="Opperdoes F."/>
            <person name="O'Reilly A."/>
            <person name="Votypka J."/>
            <person name="Yurchenko V."/>
            <person name="Lukes J."/>
        </authorList>
    </citation>
    <scope>NUCLEOTIDE SEQUENCE [LARGE SCALE GENOMIC DNA]</scope>
    <source>
        <strain evidence="2">H10</strain>
    </source>
</reference>
<protein>
    <submittedName>
        <fullName evidence="2">Uncharacterized protein</fullName>
    </submittedName>
</protein>
<name>A0A0N0DUY0_LEPPY</name>
<dbReference type="AlphaFoldDB" id="A0A0N0DUY0"/>
<evidence type="ECO:0000256" key="1">
    <source>
        <dbReference type="SAM" id="MobiDB-lite"/>
    </source>
</evidence>
<feature type="region of interest" description="Disordered" evidence="1">
    <location>
        <begin position="29"/>
        <end position="541"/>
    </location>
</feature>
<feature type="compositionally biased region" description="Basic and acidic residues" evidence="1">
    <location>
        <begin position="93"/>
        <end position="103"/>
    </location>
</feature>
<feature type="compositionally biased region" description="Basic and acidic residues" evidence="1">
    <location>
        <begin position="490"/>
        <end position="506"/>
    </location>
</feature>
<organism evidence="2 3">
    <name type="scientific">Leptomonas pyrrhocoris</name>
    <name type="common">Firebug parasite</name>
    <dbReference type="NCBI Taxonomy" id="157538"/>
    <lineage>
        <taxon>Eukaryota</taxon>
        <taxon>Discoba</taxon>
        <taxon>Euglenozoa</taxon>
        <taxon>Kinetoplastea</taxon>
        <taxon>Metakinetoplastina</taxon>
        <taxon>Trypanosomatida</taxon>
        <taxon>Trypanosomatidae</taxon>
        <taxon>Leishmaniinae</taxon>
        <taxon>Leptomonas</taxon>
    </lineage>
</organism>
<dbReference type="OMA" id="AREFSQP"/>
<dbReference type="GeneID" id="26905649"/>
<sequence>MASSDKSEALAEELRQQLSGLQNHNAQLQHSIASLRADDAAQDVSRANPHKLQSAEDTSESGAPKHKATKQTLTHREEYDSVDSPPAAPSSEPAHEEHPRVDEPLPLQPESQQLNAQPADENHQRDEQGKRPTSPLPHEAAPRDTPTPLTAREFSQPRKHRRSQHQPQELPTPLPATETHQAVEQQQQHQHQPSDIPEPLTAREFSQPRKHRRSQHQPQELPTPLPATETHQAVEQQQQHQHQPSDIPEPLTAREFSQPRKHRRSQHQPQELPTPLPATETHQAVEQQQQHQHQPSDIPEPLTAREFSQPRKHRHSQHQPQDLPTPHTARVIEQLGRHPVVRANPHAPVKRFVADEPREAVEELSAHEAEEPVEHPAEDDHQWDELDEQPVEHPVEEEPREAVEELSAHEAEEPVEHPAEDDHQWDELDEQPVEHPVEEEPREAVEELSAHEAEEPVEHIEEPVEHLVEEDEATAMQASRADDYPTDASADAKVEERKPSADEVRVSRHSSQQQIGSMQNVPPLHDSDDEEDRSPDLWVKRKSDAVPQRRLSAFGRNPVITATDFYGVPLPGSFGGARIRNVVDRHRGLISHKTRPHTAEAGYVSLYADKFGGLGDGRSFVASSMPPVRNSDVDGQLADFVASSLLPASYRVTGQLQPALNRERGVAFTAAKAVVPASTVTAVDAANDETAASARFELTSAENGDVVEHDALAGLGYWNAENPKTTHYTKPSALLEAKEQRECTLFRRYSRNYEKLVTDTARGAGGEAGLSIQNSYLSFRAACDAEERKPVHQRRFYTGKAVDWRQTLLEQQEEMNSIARRKL</sequence>
<evidence type="ECO:0000313" key="3">
    <source>
        <dbReference type="Proteomes" id="UP000037923"/>
    </source>
</evidence>
<dbReference type="EMBL" id="LGTL01000010">
    <property type="protein sequence ID" value="KPA79541.1"/>
    <property type="molecule type" value="Genomic_DNA"/>
</dbReference>
<evidence type="ECO:0000313" key="2">
    <source>
        <dbReference type="EMBL" id="KPA79541.1"/>
    </source>
</evidence>
<feature type="compositionally biased region" description="Polar residues" evidence="1">
    <location>
        <begin position="509"/>
        <end position="520"/>
    </location>
</feature>
<dbReference type="RefSeq" id="XP_015657980.1">
    <property type="nucleotide sequence ID" value="XM_015803338.1"/>
</dbReference>
<gene>
    <name evidence="2" type="ORF">ABB37_05359</name>
</gene>
<accession>A0A0N0DUY0</accession>
<dbReference type="Proteomes" id="UP000037923">
    <property type="component" value="Unassembled WGS sequence"/>
</dbReference>
<proteinExistence type="predicted"/>
<feature type="compositionally biased region" description="Basic and acidic residues" evidence="1">
    <location>
        <begin position="120"/>
        <end position="130"/>
    </location>
</feature>
<dbReference type="VEuPathDB" id="TriTrypDB:LpyrH10_10_1280"/>
<feature type="compositionally biased region" description="Basic and acidic residues" evidence="1">
    <location>
        <begin position="352"/>
        <end position="467"/>
    </location>
</feature>